<protein>
    <recommendedName>
        <fullName evidence="5">Kynurenine formamidase</fullName>
    </recommendedName>
</protein>
<gene>
    <name evidence="3" type="ORF">ODALV1_LOCUS11287</name>
</gene>
<dbReference type="EMBL" id="CAXLJM020000034">
    <property type="protein sequence ID" value="CAL8102906.1"/>
    <property type="molecule type" value="Genomic_DNA"/>
</dbReference>
<dbReference type="InterPro" id="IPR037175">
    <property type="entry name" value="KFase_sf"/>
</dbReference>
<dbReference type="PANTHER" id="PTHR31118:SF12">
    <property type="entry name" value="CYCLASE-LIKE PROTEIN 2"/>
    <property type="match status" value="1"/>
</dbReference>
<keyword evidence="4" id="KW-1185">Reference proteome</keyword>
<evidence type="ECO:0008006" key="5">
    <source>
        <dbReference type="Google" id="ProtNLM"/>
    </source>
</evidence>
<comment type="caution">
    <text evidence="3">The sequence shown here is derived from an EMBL/GenBank/DDBJ whole genome shotgun (WGS) entry which is preliminary data.</text>
</comment>
<evidence type="ECO:0000256" key="2">
    <source>
        <dbReference type="SAM" id="SignalP"/>
    </source>
</evidence>
<evidence type="ECO:0000256" key="1">
    <source>
        <dbReference type="ARBA" id="ARBA00007865"/>
    </source>
</evidence>
<keyword evidence="2" id="KW-0732">Signal</keyword>
<dbReference type="InterPro" id="IPR007325">
    <property type="entry name" value="KFase/CYL"/>
</dbReference>
<evidence type="ECO:0000313" key="3">
    <source>
        <dbReference type="EMBL" id="CAL8102906.1"/>
    </source>
</evidence>
<accession>A0ABP1QGZ4</accession>
<feature type="signal peptide" evidence="2">
    <location>
        <begin position="1"/>
        <end position="23"/>
    </location>
</feature>
<proteinExistence type="inferred from homology"/>
<dbReference type="Gene3D" id="3.50.30.50">
    <property type="entry name" value="Putative cyclase"/>
    <property type="match status" value="1"/>
</dbReference>
<dbReference type="SUPFAM" id="SSF102198">
    <property type="entry name" value="Putative cyclase"/>
    <property type="match status" value="1"/>
</dbReference>
<dbReference type="PANTHER" id="PTHR31118">
    <property type="entry name" value="CYCLASE-LIKE PROTEIN 2"/>
    <property type="match status" value="1"/>
</dbReference>
<dbReference type="Pfam" id="PF04199">
    <property type="entry name" value="Cyclase"/>
    <property type="match status" value="1"/>
</dbReference>
<evidence type="ECO:0000313" key="4">
    <source>
        <dbReference type="Proteomes" id="UP001642540"/>
    </source>
</evidence>
<sequence length="280" mass="31644">MIPKFSSALFLIFFASSFLNTSAKNPNKFIDLTYSFNNETMAWPGRKSSFYVEAEGFTEGGYWVASKGFCTSEHTSTHIDAPYHAYKEGRKLHEVPLEDLIDIPGVMIDIYDKVHKFEDGKLDVIENYALTQDDILEWEEKNGKIPQGAVVLLRTGWETRWGDMKLYRGEKDDPKPMDSEGIIALFNLNFPAFDVSAARYLAVERQVLGVGVDTLSIDPGNSNTFPAHRIFASRNIYMLEMVANLHLLPPKGFNLWMVPFKVDFGTGAPTRVLAKLNNSR</sequence>
<organism evidence="3 4">
    <name type="scientific">Orchesella dallaii</name>
    <dbReference type="NCBI Taxonomy" id="48710"/>
    <lineage>
        <taxon>Eukaryota</taxon>
        <taxon>Metazoa</taxon>
        <taxon>Ecdysozoa</taxon>
        <taxon>Arthropoda</taxon>
        <taxon>Hexapoda</taxon>
        <taxon>Collembola</taxon>
        <taxon>Entomobryomorpha</taxon>
        <taxon>Entomobryoidea</taxon>
        <taxon>Orchesellidae</taxon>
        <taxon>Orchesellinae</taxon>
        <taxon>Orchesella</taxon>
    </lineage>
</organism>
<name>A0ABP1QGZ4_9HEXA</name>
<dbReference type="Proteomes" id="UP001642540">
    <property type="component" value="Unassembled WGS sequence"/>
</dbReference>
<feature type="chain" id="PRO_5045121802" description="Kynurenine formamidase" evidence="2">
    <location>
        <begin position="24"/>
        <end position="280"/>
    </location>
</feature>
<comment type="similarity">
    <text evidence="1">Belongs to the Cyclase 1 superfamily.</text>
</comment>
<reference evidence="3 4" key="1">
    <citation type="submission" date="2024-08" db="EMBL/GenBank/DDBJ databases">
        <authorList>
            <person name="Cucini C."/>
            <person name="Frati F."/>
        </authorList>
    </citation>
    <scope>NUCLEOTIDE SEQUENCE [LARGE SCALE GENOMIC DNA]</scope>
</reference>